<dbReference type="EMBL" id="JBFRUW010000087">
    <property type="protein sequence ID" value="MFA0570498.1"/>
    <property type="molecule type" value="Genomic_DNA"/>
</dbReference>
<keyword evidence="4" id="KW-0547">Nucleotide-binding</keyword>
<dbReference type="PANTHER" id="PTHR43201">
    <property type="entry name" value="ACYL-COA SYNTHETASE"/>
    <property type="match status" value="1"/>
</dbReference>
<organism evidence="7 8">
    <name type="scientific">Vibrio gallaecicus</name>
    <dbReference type="NCBI Taxonomy" id="552386"/>
    <lineage>
        <taxon>Bacteria</taxon>
        <taxon>Pseudomonadati</taxon>
        <taxon>Pseudomonadota</taxon>
        <taxon>Gammaproteobacteria</taxon>
        <taxon>Vibrionales</taxon>
        <taxon>Vibrionaceae</taxon>
        <taxon>Vibrio</taxon>
    </lineage>
</organism>
<dbReference type="NCBIfam" id="TIGR01923">
    <property type="entry name" value="menE"/>
    <property type="match status" value="1"/>
</dbReference>
<keyword evidence="5" id="KW-0067">ATP-binding</keyword>
<keyword evidence="2" id="KW-0474">Menaquinone biosynthesis</keyword>
<evidence type="ECO:0000256" key="4">
    <source>
        <dbReference type="ARBA" id="ARBA00022741"/>
    </source>
</evidence>
<dbReference type="InterPro" id="IPR000873">
    <property type="entry name" value="AMP-dep_synth/lig_dom"/>
</dbReference>
<dbReference type="GO" id="GO:0008756">
    <property type="term" value="F:o-succinylbenzoate-CoA ligase activity"/>
    <property type="evidence" value="ECO:0007669"/>
    <property type="project" value="UniProtKB-EC"/>
</dbReference>
<comment type="caution">
    <text evidence="7">The sequence shown here is derived from an EMBL/GenBank/DDBJ whole genome shotgun (WGS) entry which is preliminary data.</text>
</comment>
<evidence type="ECO:0000259" key="6">
    <source>
        <dbReference type="Pfam" id="PF00501"/>
    </source>
</evidence>
<feature type="domain" description="AMP-dependent synthetase/ligase" evidence="6">
    <location>
        <begin position="20"/>
        <end position="367"/>
    </location>
</feature>
<protein>
    <submittedName>
        <fullName evidence="7">O-succinylbenzoate--CoA ligase</fullName>
        <ecNumber evidence="7">6.2.1.26</ecNumber>
    </submittedName>
</protein>
<evidence type="ECO:0000256" key="2">
    <source>
        <dbReference type="ARBA" id="ARBA00022428"/>
    </source>
</evidence>
<keyword evidence="3 7" id="KW-0436">Ligase</keyword>
<dbReference type="InterPro" id="IPR045851">
    <property type="entry name" value="AMP-bd_C_sf"/>
</dbReference>
<dbReference type="SUPFAM" id="SSF56801">
    <property type="entry name" value="Acetyl-CoA synthetase-like"/>
    <property type="match status" value="1"/>
</dbReference>
<dbReference type="InterPro" id="IPR010192">
    <property type="entry name" value="MenE"/>
</dbReference>
<name>A0ABV4NGS4_9VIBR</name>
<dbReference type="InterPro" id="IPR020845">
    <property type="entry name" value="AMP-binding_CS"/>
</dbReference>
<dbReference type="NCBIfam" id="NF006539">
    <property type="entry name" value="PRK09029.1"/>
    <property type="match status" value="1"/>
</dbReference>
<evidence type="ECO:0000313" key="7">
    <source>
        <dbReference type="EMBL" id="MFA0570498.1"/>
    </source>
</evidence>
<dbReference type="PROSITE" id="PS00455">
    <property type="entry name" value="AMP_BINDING"/>
    <property type="match status" value="1"/>
</dbReference>
<evidence type="ECO:0000256" key="1">
    <source>
        <dbReference type="ARBA" id="ARBA00006432"/>
    </source>
</evidence>
<dbReference type="CDD" id="cd17630">
    <property type="entry name" value="OSB_MenE-like"/>
    <property type="match status" value="1"/>
</dbReference>
<dbReference type="RefSeq" id="WP_372268011.1">
    <property type="nucleotide sequence ID" value="NZ_JBFRUW010000087.1"/>
</dbReference>
<dbReference type="Pfam" id="PF00501">
    <property type="entry name" value="AMP-binding"/>
    <property type="match status" value="1"/>
</dbReference>
<comment type="similarity">
    <text evidence="1">Belongs to the ATP-dependent AMP-binding enzyme family.</text>
</comment>
<keyword evidence="8" id="KW-1185">Reference proteome</keyword>
<sequence length="512" mass="56786">MNSASHSLIYTSSLWENWSHSEQQRCALDTPNKRYSWEGVQHLVNEYVACLNQQGLKEGDVLTIIGKNSSEQVITLLACLKMGVIAAFVMPQPEVKLQQKLDTLFAKEQPIYVWNTSSKNPYLAPQVTVVSLPKLDDISLNPVRELKSSIDEHRHHRLTTSISSSIAINTTHLSTIVFTSGSTGNPKAVVHTADQHLASAGGLLNGFSYEYSDTWLLSLPMYHVSGLAIVFRWLSAGGCLKVGIGHLEEDIKGCTHASLVATQLQRLLSAEYPLQLTHVLLGGSHIPESLAKESNVQGIETWLGYGMTEAASTVTARAISSDMTNQKKELSQTEESNTAGSILDYRAIKLVDKRIFIGGKTLASGYYHQGRVSPLTDSEGWFESKDLGVWVNDQLKVIGRADNQFISGGENIHCEEIERALNQVAGVKQSFIVPVEDTEFGFRPIAIIDCNELESDSWYTKQLNDAIERFKHPVGYYQMPKLEQQGIKVSRAQLAQWLKIEREKASDIKAVN</sequence>
<gene>
    <name evidence="7" type="primary">menE</name>
    <name evidence="7" type="ORF">AB4566_19715</name>
</gene>
<dbReference type="InterPro" id="IPR042099">
    <property type="entry name" value="ANL_N_sf"/>
</dbReference>
<dbReference type="Gene3D" id="3.40.50.12780">
    <property type="entry name" value="N-terminal domain of ligase-like"/>
    <property type="match status" value="1"/>
</dbReference>
<evidence type="ECO:0000313" key="8">
    <source>
        <dbReference type="Proteomes" id="UP001570417"/>
    </source>
</evidence>
<reference evidence="7 8" key="1">
    <citation type="journal article" date="2024" name="ISME J.">
        <title>Tailless and filamentous prophages are predominant in marine Vibrio.</title>
        <authorList>
            <person name="Steensen K."/>
            <person name="Seneca J."/>
            <person name="Bartlau N."/>
            <person name="Yu X.A."/>
            <person name="Hussain F.A."/>
            <person name="Polz M.F."/>
        </authorList>
    </citation>
    <scope>NUCLEOTIDE SEQUENCE [LARGE SCALE GENOMIC DNA]</scope>
    <source>
        <strain evidence="7 8">10N.222.51.A1</strain>
    </source>
</reference>
<dbReference type="Gene3D" id="3.30.300.30">
    <property type="match status" value="1"/>
</dbReference>
<proteinExistence type="inferred from homology"/>
<dbReference type="PANTHER" id="PTHR43201:SF5">
    <property type="entry name" value="MEDIUM-CHAIN ACYL-COA LIGASE ACSF2, MITOCHONDRIAL"/>
    <property type="match status" value="1"/>
</dbReference>
<accession>A0ABV4NGS4</accession>
<evidence type="ECO:0000256" key="5">
    <source>
        <dbReference type="ARBA" id="ARBA00022840"/>
    </source>
</evidence>
<dbReference type="Proteomes" id="UP001570417">
    <property type="component" value="Unassembled WGS sequence"/>
</dbReference>
<evidence type="ECO:0000256" key="3">
    <source>
        <dbReference type="ARBA" id="ARBA00022598"/>
    </source>
</evidence>
<dbReference type="EC" id="6.2.1.26" evidence="7"/>